<evidence type="ECO:0000256" key="8">
    <source>
        <dbReference type="PIRSR" id="PIRSR601382-3"/>
    </source>
</evidence>
<dbReference type="PANTHER" id="PTHR11742">
    <property type="entry name" value="MANNOSYL-OLIGOSACCHARIDE ALPHA-1,2-MANNOSIDASE-RELATED"/>
    <property type="match status" value="1"/>
</dbReference>
<dbReference type="AlphaFoldDB" id="A0A9W4HLM7"/>
<accession>A0A9W4HLM7</accession>
<keyword evidence="10" id="KW-1133">Transmembrane helix</keyword>
<comment type="cofactor">
    <cofactor evidence="1 7">
        <name>Ca(2+)</name>
        <dbReference type="ChEBI" id="CHEBI:29108"/>
    </cofactor>
</comment>
<dbReference type="EMBL" id="CAJVOS010000016">
    <property type="protein sequence ID" value="CAG8053121.1"/>
    <property type="molecule type" value="Genomic_DNA"/>
</dbReference>
<dbReference type="Gene3D" id="1.50.10.10">
    <property type="match status" value="1"/>
</dbReference>
<dbReference type="InterPro" id="IPR012341">
    <property type="entry name" value="6hp_glycosidase-like_sf"/>
</dbReference>
<dbReference type="GO" id="GO:0005783">
    <property type="term" value="C:endoplasmic reticulum"/>
    <property type="evidence" value="ECO:0007669"/>
    <property type="project" value="TreeGrafter"/>
</dbReference>
<reference evidence="11" key="1">
    <citation type="submission" date="2021-07" db="EMBL/GenBank/DDBJ databases">
        <authorList>
            <person name="Branca A.L. A."/>
        </authorList>
    </citation>
    <scope>NUCLEOTIDE SEQUENCE</scope>
</reference>
<dbReference type="SUPFAM" id="SSF48225">
    <property type="entry name" value="Seven-hairpin glycosidases"/>
    <property type="match status" value="1"/>
</dbReference>
<dbReference type="EC" id="3.2.1.-" evidence="9"/>
<evidence type="ECO:0000256" key="2">
    <source>
        <dbReference type="ARBA" id="ARBA00004922"/>
    </source>
</evidence>
<evidence type="ECO:0000256" key="9">
    <source>
        <dbReference type="RuleBase" id="RU361193"/>
    </source>
</evidence>
<gene>
    <name evidence="11" type="ORF">POLS_LOCUS3324</name>
</gene>
<comment type="similarity">
    <text evidence="3 9">Belongs to the glycosyl hydrolase 47 family.</text>
</comment>
<dbReference type="Pfam" id="PF01532">
    <property type="entry name" value="Glyco_hydro_47"/>
    <property type="match status" value="1"/>
</dbReference>
<keyword evidence="7" id="KW-0106">Calcium</keyword>
<dbReference type="Proteomes" id="UP001153618">
    <property type="component" value="Unassembled WGS sequence"/>
</dbReference>
<keyword evidence="4 9" id="KW-0378">Hydrolase</keyword>
<dbReference type="GO" id="GO:0005975">
    <property type="term" value="P:carbohydrate metabolic process"/>
    <property type="evidence" value="ECO:0007669"/>
    <property type="project" value="InterPro"/>
</dbReference>
<dbReference type="GO" id="GO:0004571">
    <property type="term" value="F:mannosyl-oligosaccharide 1,2-alpha-mannosidase activity"/>
    <property type="evidence" value="ECO:0007669"/>
    <property type="project" value="InterPro"/>
</dbReference>
<evidence type="ECO:0000256" key="1">
    <source>
        <dbReference type="ARBA" id="ARBA00001913"/>
    </source>
</evidence>
<evidence type="ECO:0000313" key="11">
    <source>
        <dbReference type="EMBL" id="CAG8053121.1"/>
    </source>
</evidence>
<dbReference type="GO" id="GO:0036503">
    <property type="term" value="P:ERAD pathway"/>
    <property type="evidence" value="ECO:0007669"/>
    <property type="project" value="UniProtKB-ARBA"/>
</dbReference>
<organism evidence="11 12">
    <name type="scientific">Penicillium olsonii</name>
    <dbReference type="NCBI Taxonomy" id="99116"/>
    <lineage>
        <taxon>Eukaryota</taxon>
        <taxon>Fungi</taxon>
        <taxon>Dikarya</taxon>
        <taxon>Ascomycota</taxon>
        <taxon>Pezizomycotina</taxon>
        <taxon>Eurotiomycetes</taxon>
        <taxon>Eurotiomycetidae</taxon>
        <taxon>Eurotiales</taxon>
        <taxon>Aspergillaceae</taxon>
        <taxon>Penicillium</taxon>
    </lineage>
</organism>
<dbReference type="PANTHER" id="PTHR11742:SF49">
    <property type="entry name" value="ALPHA-1,2-MANNOSIDASE"/>
    <property type="match status" value="1"/>
</dbReference>
<evidence type="ECO:0000256" key="6">
    <source>
        <dbReference type="PIRSR" id="PIRSR601382-1"/>
    </source>
</evidence>
<keyword evidence="9" id="KW-0326">Glycosidase</keyword>
<sequence>MLPRRKSRPLPTAIFLIVATYVLFFWLPKTQSFRRLPKPISRQDTTIRSDAIRLNKVAEKYPVKEYIQLPTGSATIPRIQYEFPEETSSERRQRLKRRDAVKSTFMHAWNGYKERAWLRDEVKPTSGYHTDSFNGWGATLVDSMDALVIMGLDDELELALEALKEIDFTTTKSKQVPVFEIIIRYMGGFMAAHDLTHGKHPILLEKATELGEMIYHAFDTHNRMPSVRWDWTKSAKGEEIRPSPRTSLAEVASLTLELTRLTQVTGDPKYYDAVQRVMNELEIGQDKTRIPGLWPTWLDMDRMDFEDSEFTIGGCADSAYEYLPKSHILLGAQTDKYRKMYEKAIKAFNDKLLFRAMTPDEDQHVLFAADAIGLRGNSQTLKYSADHLKCFMGGSVAIASKIFNRPQDMYVARGLTDGCVWAYDIMPTGIMPEIFKVSHCQELDHCPWDEEKWMSDVLSRSIDSEETREAAEDQIEAEKLPPGVTEIKDPNYKLRPEALESVFIMYRITGDKKLQDTAWRMFQHIDKATRTKFGHSTIKDIRHSKPRFEDKMESFWLAETLKYLYLIFSEPDHISLDDYVLSTEAHPFKRPDAIKHSKPSQ</sequence>
<keyword evidence="10" id="KW-0472">Membrane</keyword>
<dbReference type="GO" id="GO:0005509">
    <property type="term" value="F:calcium ion binding"/>
    <property type="evidence" value="ECO:0007669"/>
    <property type="project" value="InterPro"/>
</dbReference>
<dbReference type="PRINTS" id="PR00747">
    <property type="entry name" value="GLYHDRLASE47"/>
</dbReference>
<feature type="active site" description="Proton donor" evidence="6">
    <location>
        <position position="433"/>
    </location>
</feature>
<feature type="binding site" evidence="7">
    <location>
        <position position="583"/>
    </location>
    <ligand>
        <name>Ca(2+)</name>
        <dbReference type="ChEBI" id="CHEBI:29108"/>
    </ligand>
</feature>
<dbReference type="InterPro" id="IPR001382">
    <property type="entry name" value="Glyco_hydro_47"/>
</dbReference>
<feature type="disulfide bond" evidence="8">
    <location>
        <begin position="390"/>
        <end position="419"/>
    </location>
</feature>
<evidence type="ECO:0000313" key="12">
    <source>
        <dbReference type="Proteomes" id="UP001153618"/>
    </source>
</evidence>
<keyword evidence="12" id="KW-1185">Reference proteome</keyword>
<feature type="active site" evidence="6">
    <location>
        <position position="497"/>
    </location>
</feature>
<keyword evidence="7" id="KW-0479">Metal-binding</keyword>
<dbReference type="OrthoDB" id="8118055at2759"/>
<evidence type="ECO:0000256" key="7">
    <source>
        <dbReference type="PIRSR" id="PIRSR601382-2"/>
    </source>
</evidence>
<keyword evidence="5 8" id="KW-1015">Disulfide bond</keyword>
<dbReference type="FunFam" id="1.50.10.10:FF:000037">
    <property type="entry name" value="alpha-1,2-Mannosidase"/>
    <property type="match status" value="1"/>
</dbReference>
<comment type="caution">
    <text evidence="11">The sequence shown here is derived from an EMBL/GenBank/DDBJ whole genome shotgun (WGS) entry which is preliminary data.</text>
</comment>
<feature type="active site" evidence="6">
    <location>
        <position position="317"/>
    </location>
</feature>
<comment type="pathway">
    <text evidence="2">Protein modification; protein glycosylation.</text>
</comment>
<feature type="transmembrane region" description="Helical" evidence="10">
    <location>
        <begin position="12"/>
        <end position="28"/>
    </location>
</feature>
<feature type="active site" description="Proton donor" evidence="6">
    <location>
        <position position="180"/>
    </location>
</feature>
<evidence type="ECO:0000256" key="5">
    <source>
        <dbReference type="ARBA" id="ARBA00023157"/>
    </source>
</evidence>
<dbReference type="InterPro" id="IPR050749">
    <property type="entry name" value="Glycosyl_Hydrolase_47"/>
</dbReference>
<keyword evidence="10" id="KW-0812">Transmembrane</keyword>
<evidence type="ECO:0000256" key="4">
    <source>
        <dbReference type="ARBA" id="ARBA00022801"/>
    </source>
</evidence>
<protein>
    <recommendedName>
        <fullName evidence="9">alpha-1,2-Mannosidase</fullName>
        <ecNumber evidence="9">3.2.1.-</ecNumber>
    </recommendedName>
</protein>
<proteinExistence type="inferred from homology"/>
<dbReference type="InterPro" id="IPR036026">
    <property type="entry name" value="Seven-hairpin_glycosidases"/>
</dbReference>
<evidence type="ECO:0000256" key="10">
    <source>
        <dbReference type="SAM" id="Phobius"/>
    </source>
</evidence>
<evidence type="ECO:0000256" key="3">
    <source>
        <dbReference type="ARBA" id="ARBA00007658"/>
    </source>
</evidence>
<name>A0A9W4HLM7_PENOL</name>
<dbReference type="GO" id="GO:0016020">
    <property type="term" value="C:membrane"/>
    <property type="evidence" value="ECO:0007669"/>
    <property type="project" value="InterPro"/>
</dbReference>